<proteinExistence type="predicted"/>
<evidence type="ECO:0000313" key="2">
    <source>
        <dbReference type="Proteomes" id="UP000192277"/>
    </source>
</evidence>
<organism evidence="1 2">
    <name type="scientific">Niastella koreensis</name>
    <dbReference type="NCBI Taxonomy" id="354356"/>
    <lineage>
        <taxon>Bacteria</taxon>
        <taxon>Pseudomonadati</taxon>
        <taxon>Bacteroidota</taxon>
        <taxon>Chitinophagia</taxon>
        <taxon>Chitinophagales</taxon>
        <taxon>Chitinophagaceae</taxon>
        <taxon>Niastella</taxon>
    </lineage>
</organism>
<protein>
    <submittedName>
        <fullName evidence="1">Uncharacterized protein</fullName>
    </submittedName>
</protein>
<dbReference type="SUPFAM" id="SSF51126">
    <property type="entry name" value="Pectin lyase-like"/>
    <property type="match status" value="1"/>
</dbReference>
<gene>
    <name evidence="1" type="ORF">A4D02_24155</name>
</gene>
<dbReference type="InterPro" id="IPR012334">
    <property type="entry name" value="Pectin_lyas_fold"/>
</dbReference>
<evidence type="ECO:0000313" key="1">
    <source>
        <dbReference type="EMBL" id="OQP52289.1"/>
    </source>
</evidence>
<dbReference type="Gene3D" id="2.160.20.10">
    <property type="entry name" value="Single-stranded right-handed beta-helix, Pectin lyase-like"/>
    <property type="match status" value="1"/>
</dbReference>
<comment type="caution">
    <text evidence="1">The sequence shown here is derived from an EMBL/GenBank/DDBJ whole genome shotgun (WGS) entry which is preliminary data.</text>
</comment>
<name>A0ABX3P166_9BACT</name>
<sequence>MVIMMKKNKIVSGIMAMVCLPVAFLHGQTSKEKETFSWSNLPGVEQPVFNTDTFNIVQFGSVADGLTLNTNSINKAISTCSEKVVA</sequence>
<reference evidence="1 2" key="1">
    <citation type="submission" date="2016-04" db="EMBL/GenBank/DDBJ databases">
        <authorList>
            <person name="Chen L."/>
            <person name="Zhuang W."/>
            <person name="Wang G."/>
        </authorList>
    </citation>
    <scope>NUCLEOTIDE SEQUENCE [LARGE SCALE GENOMIC DNA]</scope>
    <source>
        <strain evidence="2">GR20</strain>
    </source>
</reference>
<dbReference type="InterPro" id="IPR011050">
    <property type="entry name" value="Pectin_lyase_fold/virulence"/>
</dbReference>
<dbReference type="RefSeq" id="WP_014220336.1">
    <property type="nucleotide sequence ID" value="NZ_LWBO01000004.1"/>
</dbReference>
<accession>A0ABX3P166</accession>
<dbReference type="EMBL" id="LWBO01000004">
    <property type="protein sequence ID" value="OQP52289.1"/>
    <property type="molecule type" value="Genomic_DNA"/>
</dbReference>
<dbReference type="Proteomes" id="UP000192277">
    <property type="component" value="Unassembled WGS sequence"/>
</dbReference>
<keyword evidence="2" id="KW-1185">Reference proteome</keyword>